<comment type="similarity">
    <text evidence="1">Belongs to the Gfo/Idh/MocA family.</text>
</comment>
<dbReference type="AlphaFoldDB" id="A0A1J8QU51"/>
<dbReference type="InterPro" id="IPR055170">
    <property type="entry name" value="GFO_IDH_MocA-like_dom"/>
</dbReference>
<dbReference type="PANTHER" id="PTHR42840:SF5">
    <property type="entry name" value="NAD(P)-BINDING ROSSMANN-FOLD SUPERFAMILY PROTEIN"/>
    <property type="match status" value="1"/>
</dbReference>
<sequence>MSTASNTGTAILGAGIFAKEAHLPALQALGPLAPKLKAIYSRSEKSAREFAAEATTLLNATPDVYFDGNPSSNLDALLARSDISSVIIILPITQQPSIILKALAAGKHVLSEKPVSADVASGATLIAQYEAQFKPKGLVWRVAENHEAEPGHIAAGRAIAAGKIGKVIFFSSRAVNFIDQDSKWYKTPWRTVPDYQGGFLLDGGVHFVAALRVILPSAMTHLSGFASLNKDWLAPHDTINATIKAADGSHGTFELSFAAPSPSRSDAGGGIIITGTDGWLQVQQMQARDFVHNAEKRVFRITVKSATRDANGVLGPEKEEVIDEPIRGVEMEQASFFAALGGKDDGLGSPLGALKDVAVIEAALTSDGKLMDLEKLIGYF</sequence>
<dbReference type="EMBL" id="LVVM01003278">
    <property type="protein sequence ID" value="OJA15196.1"/>
    <property type="molecule type" value="Genomic_DNA"/>
</dbReference>
<feature type="domain" description="Gfo/Idh/MocA-like oxidoreductase N-terminal" evidence="2">
    <location>
        <begin position="9"/>
        <end position="128"/>
    </location>
</feature>
<dbReference type="STRING" id="180088.A0A1J8QU51"/>
<evidence type="ECO:0000313" key="5">
    <source>
        <dbReference type="Proteomes" id="UP000183567"/>
    </source>
</evidence>
<evidence type="ECO:0000259" key="3">
    <source>
        <dbReference type="Pfam" id="PF22725"/>
    </source>
</evidence>
<accession>A0A1J8QU51</accession>
<feature type="domain" description="GFO/IDH/MocA-like oxidoreductase" evidence="3">
    <location>
        <begin position="154"/>
        <end position="280"/>
    </location>
</feature>
<dbReference type="InterPro" id="IPR000683">
    <property type="entry name" value="Gfo/Idh/MocA-like_OxRdtase_N"/>
</dbReference>
<gene>
    <name evidence="4" type="ORF">AZE42_11141</name>
</gene>
<evidence type="ECO:0000313" key="4">
    <source>
        <dbReference type="EMBL" id="OJA15196.1"/>
    </source>
</evidence>
<dbReference type="GO" id="GO:0016491">
    <property type="term" value="F:oxidoreductase activity"/>
    <property type="evidence" value="ECO:0007669"/>
    <property type="project" value="TreeGrafter"/>
</dbReference>
<dbReference type="GO" id="GO:0000166">
    <property type="term" value="F:nucleotide binding"/>
    <property type="evidence" value="ECO:0007669"/>
    <property type="project" value="InterPro"/>
</dbReference>
<evidence type="ECO:0000259" key="2">
    <source>
        <dbReference type="Pfam" id="PF01408"/>
    </source>
</evidence>
<reference evidence="4 5" key="1">
    <citation type="submission" date="2016-03" db="EMBL/GenBank/DDBJ databases">
        <title>Comparative genomics of the ectomycorrhizal sister species Rhizopogon vinicolor and Rhizopogon vesiculosus (Basidiomycota: Boletales) reveals a divergence of the mating type B locus.</title>
        <authorList>
            <person name="Mujic A.B."/>
            <person name="Kuo A."/>
            <person name="Tritt A."/>
            <person name="Lipzen A."/>
            <person name="Chen C."/>
            <person name="Johnson J."/>
            <person name="Sharma A."/>
            <person name="Barry K."/>
            <person name="Grigoriev I.V."/>
            <person name="Spatafora J.W."/>
        </authorList>
    </citation>
    <scope>NUCLEOTIDE SEQUENCE [LARGE SCALE GENOMIC DNA]</scope>
    <source>
        <strain evidence="4 5">AM-OR11-056</strain>
    </source>
</reference>
<dbReference type="OrthoDB" id="64915at2759"/>
<evidence type="ECO:0008006" key="6">
    <source>
        <dbReference type="Google" id="ProtNLM"/>
    </source>
</evidence>
<proteinExistence type="inferred from homology"/>
<protein>
    <recommendedName>
        <fullName evidence="6">Gfo/Idh/MocA-like oxidoreductase N-terminal domain-containing protein</fullName>
    </recommendedName>
</protein>
<dbReference type="SUPFAM" id="SSF55347">
    <property type="entry name" value="Glyceraldehyde-3-phosphate dehydrogenase-like, C-terminal domain"/>
    <property type="match status" value="1"/>
</dbReference>
<dbReference type="SUPFAM" id="SSF51735">
    <property type="entry name" value="NAD(P)-binding Rossmann-fold domains"/>
    <property type="match status" value="1"/>
</dbReference>
<evidence type="ECO:0000256" key="1">
    <source>
        <dbReference type="ARBA" id="ARBA00010928"/>
    </source>
</evidence>
<dbReference type="GO" id="GO:0005737">
    <property type="term" value="C:cytoplasm"/>
    <property type="evidence" value="ECO:0007669"/>
    <property type="project" value="TreeGrafter"/>
</dbReference>
<dbReference type="GO" id="GO:0006740">
    <property type="term" value="P:NADPH regeneration"/>
    <property type="evidence" value="ECO:0007669"/>
    <property type="project" value="TreeGrafter"/>
</dbReference>
<dbReference type="PANTHER" id="PTHR42840">
    <property type="entry name" value="NAD(P)-BINDING ROSSMANN-FOLD SUPERFAMILY PROTEIN-RELATED"/>
    <property type="match status" value="1"/>
</dbReference>
<comment type="caution">
    <text evidence="4">The sequence shown here is derived from an EMBL/GenBank/DDBJ whole genome shotgun (WGS) entry which is preliminary data.</text>
</comment>
<dbReference type="Gene3D" id="3.30.360.10">
    <property type="entry name" value="Dihydrodipicolinate Reductase, domain 2"/>
    <property type="match status" value="1"/>
</dbReference>
<organism evidence="4 5">
    <name type="scientific">Rhizopogon vesiculosus</name>
    <dbReference type="NCBI Taxonomy" id="180088"/>
    <lineage>
        <taxon>Eukaryota</taxon>
        <taxon>Fungi</taxon>
        <taxon>Dikarya</taxon>
        <taxon>Basidiomycota</taxon>
        <taxon>Agaricomycotina</taxon>
        <taxon>Agaricomycetes</taxon>
        <taxon>Agaricomycetidae</taxon>
        <taxon>Boletales</taxon>
        <taxon>Suillineae</taxon>
        <taxon>Rhizopogonaceae</taxon>
        <taxon>Rhizopogon</taxon>
    </lineage>
</organism>
<dbReference type="Proteomes" id="UP000183567">
    <property type="component" value="Unassembled WGS sequence"/>
</dbReference>
<keyword evidence="5" id="KW-1185">Reference proteome</keyword>
<dbReference type="Pfam" id="PF01408">
    <property type="entry name" value="GFO_IDH_MocA"/>
    <property type="match status" value="1"/>
</dbReference>
<dbReference type="Gene3D" id="3.40.50.720">
    <property type="entry name" value="NAD(P)-binding Rossmann-like Domain"/>
    <property type="match status" value="1"/>
</dbReference>
<name>A0A1J8QU51_9AGAM</name>
<dbReference type="Pfam" id="PF22725">
    <property type="entry name" value="GFO_IDH_MocA_C3"/>
    <property type="match status" value="1"/>
</dbReference>
<dbReference type="InterPro" id="IPR036291">
    <property type="entry name" value="NAD(P)-bd_dom_sf"/>
</dbReference>